<dbReference type="InterPro" id="IPR003675">
    <property type="entry name" value="Rce1/LyrA-like_dom"/>
</dbReference>
<name>A0A1H0Y1E5_9EURY</name>
<keyword evidence="2" id="KW-0812">Transmembrane</keyword>
<dbReference type="GO" id="GO:0080120">
    <property type="term" value="P:CAAX-box protein maturation"/>
    <property type="evidence" value="ECO:0007669"/>
    <property type="project" value="UniProtKB-ARBA"/>
</dbReference>
<dbReference type="GO" id="GO:0004175">
    <property type="term" value="F:endopeptidase activity"/>
    <property type="evidence" value="ECO:0007669"/>
    <property type="project" value="UniProtKB-ARBA"/>
</dbReference>
<protein>
    <recommendedName>
        <fullName evidence="3">CAAX prenyl protease 2/Lysostaphin resistance protein A-like domain-containing protein</fullName>
    </recommendedName>
</protein>
<dbReference type="RefSeq" id="WP_394327372.1">
    <property type="nucleotide sequence ID" value="NZ_FNKQ01000001.1"/>
</dbReference>
<organism evidence="4 5">
    <name type="scientific">Halopelagius longus</name>
    <dbReference type="NCBI Taxonomy" id="1236180"/>
    <lineage>
        <taxon>Archaea</taxon>
        <taxon>Methanobacteriati</taxon>
        <taxon>Methanobacteriota</taxon>
        <taxon>Stenosarchaea group</taxon>
        <taxon>Halobacteria</taxon>
        <taxon>Halobacteriales</taxon>
        <taxon>Haloferacaceae</taxon>
    </lineage>
</organism>
<gene>
    <name evidence="4" type="ORF">SAMN05216278_0340</name>
</gene>
<evidence type="ECO:0000259" key="3">
    <source>
        <dbReference type="Pfam" id="PF02517"/>
    </source>
</evidence>
<proteinExistence type="predicted"/>
<dbReference type="EMBL" id="FNKQ01000001">
    <property type="protein sequence ID" value="SDQ08982.1"/>
    <property type="molecule type" value="Genomic_DNA"/>
</dbReference>
<feature type="compositionally biased region" description="Low complexity" evidence="1">
    <location>
        <begin position="1"/>
        <end position="12"/>
    </location>
</feature>
<dbReference type="PANTHER" id="PTHR36435:SF1">
    <property type="entry name" value="CAAX AMINO TERMINAL PROTEASE FAMILY PROTEIN"/>
    <property type="match status" value="1"/>
</dbReference>
<feature type="transmembrane region" description="Helical" evidence="2">
    <location>
        <begin position="66"/>
        <end position="89"/>
    </location>
</feature>
<evidence type="ECO:0000313" key="5">
    <source>
        <dbReference type="Proteomes" id="UP000199289"/>
    </source>
</evidence>
<feature type="transmembrane region" description="Helical" evidence="2">
    <location>
        <begin position="109"/>
        <end position="131"/>
    </location>
</feature>
<keyword evidence="2" id="KW-1133">Transmembrane helix</keyword>
<feature type="transmembrane region" description="Helical" evidence="2">
    <location>
        <begin position="30"/>
        <end position="54"/>
    </location>
</feature>
<feature type="region of interest" description="Disordered" evidence="1">
    <location>
        <begin position="1"/>
        <end position="23"/>
    </location>
</feature>
<keyword evidence="2" id="KW-0472">Membrane</keyword>
<dbReference type="PANTHER" id="PTHR36435">
    <property type="entry name" value="SLR1288 PROTEIN"/>
    <property type="match status" value="1"/>
</dbReference>
<feature type="transmembrane region" description="Helical" evidence="2">
    <location>
        <begin position="236"/>
        <end position="258"/>
    </location>
</feature>
<dbReference type="AlphaFoldDB" id="A0A1H0Y1E5"/>
<sequence>MSSESSTETPESGLDGDSGPTDPSGSPIRAVLVALLMSGVGIGLGLVLVVAGVLGLNVLGVEITPLVEIVLSLTLATGVGFGGVAAAYLKYRGYGWSWVGVRVPTFRDLVFVAVGFLGAFGLAISASYVVTTLGVQTAQNQAAQTGFENPEVLLLLIPAAILIIGPGEELLFRGVVQRRLREVFSPFIAIPFASLIFAAIHYTSLIGAPSARLVTISVLVLPTLVFGTVYELTDNIVVPALTHGIYNATLFSILYLGIKFSDSMPQSGLLVPF</sequence>
<dbReference type="Proteomes" id="UP000199289">
    <property type="component" value="Unassembled WGS sequence"/>
</dbReference>
<evidence type="ECO:0000256" key="1">
    <source>
        <dbReference type="SAM" id="MobiDB-lite"/>
    </source>
</evidence>
<evidence type="ECO:0000313" key="4">
    <source>
        <dbReference type="EMBL" id="SDQ08982.1"/>
    </source>
</evidence>
<feature type="transmembrane region" description="Helical" evidence="2">
    <location>
        <begin position="184"/>
        <end position="206"/>
    </location>
</feature>
<feature type="transmembrane region" description="Helical" evidence="2">
    <location>
        <begin position="213"/>
        <end position="230"/>
    </location>
</feature>
<accession>A0A1H0Y1E5</accession>
<dbReference type="InterPro" id="IPR052710">
    <property type="entry name" value="CAAX_protease"/>
</dbReference>
<feature type="domain" description="CAAX prenyl protease 2/Lysostaphin resistance protein A-like" evidence="3">
    <location>
        <begin position="153"/>
        <end position="248"/>
    </location>
</feature>
<dbReference type="Pfam" id="PF02517">
    <property type="entry name" value="Rce1-like"/>
    <property type="match status" value="1"/>
</dbReference>
<feature type="transmembrane region" description="Helical" evidence="2">
    <location>
        <begin position="152"/>
        <end position="172"/>
    </location>
</feature>
<reference evidence="5" key="1">
    <citation type="submission" date="2016-10" db="EMBL/GenBank/DDBJ databases">
        <authorList>
            <person name="Varghese N."/>
            <person name="Submissions S."/>
        </authorList>
    </citation>
    <scope>NUCLEOTIDE SEQUENCE [LARGE SCALE GENOMIC DNA]</scope>
    <source>
        <strain evidence="5">CGMCC 1.12397</strain>
    </source>
</reference>
<evidence type="ECO:0000256" key="2">
    <source>
        <dbReference type="SAM" id="Phobius"/>
    </source>
</evidence>